<dbReference type="AlphaFoldDB" id="A0A1Y5SJM8"/>
<evidence type="ECO:0000313" key="1">
    <source>
        <dbReference type="EMBL" id="SLN39405.1"/>
    </source>
</evidence>
<accession>A0A1Y5SJM8</accession>
<sequence length="277" mass="30955">MPVVSRRISPLASDFRLPFPNTRPIFSRRKLDRPIPGSGCECPHLQLPREICFVVGKTTQGGHCGNPEVPMTGLAKFNFKLTQRYPGSGDHRIISCGNPDCLNVGVEPSTADERRSHWSAHRPEFTQDQLDVAVRHGAGACKLAGADTKHRRVSRVFDYADEPHVWHDQRTIWCQSLAPGDRVCDSGFSILSFDHLDEEIARLRNHDGVLDGPACGACGTRVLVCPDEFSLKGAYQRTRDSMGRPIRNMGAPKSIRVLHKPCKRRPARRQDHRHAST</sequence>
<reference evidence="1 2" key="1">
    <citation type="submission" date="2017-03" db="EMBL/GenBank/DDBJ databases">
        <authorList>
            <person name="Afonso C.L."/>
            <person name="Miller P.J."/>
            <person name="Scott M.A."/>
            <person name="Spackman E."/>
            <person name="Goraichik I."/>
            <person name="Dimitrov K.M."/>
            <person name="Suarez D.L."/>
            <person name="Swayne D.E."/>
        </authorList>
    </citation>
    <scope>NUCLEOTIDE SEQUENCE [LARGE SCALE GENOMIC DNA]</scope>
    <source>
        <strain evidence="1 2">CECT 7023</strain>
    </source>
</reference>
<protein>
    <submittedName>
        <fullName evidence="1">Uncharacterized protein</fullName>
    </submittedName>
</protein>
<evidence type="ECO:0000313" key="2">
    <source>
        <dbReference type="Proteomes" id="UP000193900"/>
    </source>
</evidence>
<name>A0A1Y5SJM8_9RHOB</name>
<organism evidence="1 2">
    <name type="scientific">Roseisalinus antarcticus</name>
    <dbReference type="NCBI Taxonomy" id="254357"/>
    <lineage>
        <taxon>Bacteria</taxon>
        <taxon>Pseudomonadati</taxon>
        <taxon>Pseudomonadota</taxon>
        <taxon>Alphaproteobacteria</taxon>
        <taxon>Rhodobacterales</taxon>
        <taxon>Roseobacteraceae</taxon>
        <taxon>Roseisalinus</taxon>
    </lineage>
</organism>
<dbReference type="Proteomes" id="UP000193900">
    <property type="component" value="Unassembled WGS sequence"/>
</dbReference>
<dbReference type="EMBL" id="FWFZ01000006">
    <property type="protein sequence ID" value="SLN39405.1"/>
    <property type="molecule type" value="Genomic_DNA"/>
</dbReference>
<gene>
    <name evidence="1" type="ORF">ROA7023_01507</name>
</gene>
<keyword evidence="2" id="KW-1185">Reference proteome</keyword>
<proteinExistence type="predicted"/>